<gene>
    <name evidence="2" type="ORF">URODEC1_LOCUS76418</name>
</gene>
<reference evidence="2 3" key="2">
    <citation type="submission" date="2024-10" db="EMBL/GenBank/DDBJ databases">
        <authorList>
            <person name="Ryan C."/>
        </authorList>
    </citation>
    <scope>NUCLEOTIDE SEQUENCE [LARGE SCALE GENOMIC DNA]</scope>
</reference>
<protein>
    <submittedName>
        <fullName evidence="2">Uncharacterized protein</fullName>
    </submittedName>
</protein>
<reference evidence="3" key="1">
    <citation type="submission" date="2024-06" db="EMBL/GenBank/DDBJ databases">
        <authorList>
            <person name="Ryan C."/>
        </authorList>
    </citation>
    <scope>NUCLEOTIDE SEQUENCE [LARGE SCALE GENOMIC DNA]</scope>
</reference>
<name>A0ABC9CLS1_9POAL</name>
<feature type="compositionally biased region" description="Gly residues" evidence="1">
    <location>
        <begin position="96"/>
        <end position="105"/>
    </location>
</feature>
<organism evidence="2 3">
    <name type="scientific">Urochloa decumbens</name>
    <dbReference type="NCBI Taxonomy" id="240449"/>
    <lineage>
        <taxon>Eukaryota</taxon>
        <taxon>Viridiplantae</taxon>
        <taxon>Streptophyta</taxon>
        <taxon>Embryophyta</taxon>
        <taxon>Tracheophyta</taxon>
        <taxon>Spermatophyta</taxon>
        <taxon>Magnoliopsida</taxon>
        <taxon>Liliopsida</taxon>
        <taxon>Poales</taxon>
        <taxon>Poaceae</taxon>
        <taxon>PACMAD clade</taxon>
        <taxon>Panicoideae</taxon>
        <taxon>Panicodae</taxon>
        <taxon>Paniceae</taxon>
        <taxon>Melinidinae</taxon>
        <taxon>Urochloa</taxon>
    </lineage>
</organism>
<dbReference type="AlphaFoldDB" id="A0ABC9CLS1"/>
<evidence type="ECO:0000313" key="2">
    <source>
        <dbReference type="EMBL" id="CAL5022301.1"/>
    </source>
</evidence>
<feature type="compositionally biased region" description="Acidic residues" evidence="1">
    <location>
        <begin position="170"/>
        <end position="189"/>
    </location>
</feature>
<feature type="compositionally biased region" description="Basic and acidic residues" evidence="1">
    <location>
        <begin position="160"/>
        <end position="169"/>
    </location>
</feature>
<feature type="compositionally biased region" description="Low complexity" evidence="1">
    <location>
        <begin position="120"/>
        <end position="159"/>
    </location>
</feature>
<dbReference type="Proteomes" id="UP001497457">
    <property type="component" value="Chromosome 3rd"/>
</dbReference>
<sequence>MDPRHIEDLPSESEDSDAYDDLTRGGTQPQRGPIEDYLGQQLSRIANEAGQALGVPYGSQGESSALRGFIERVRRGARRMARKMNCMAAPDEAFVGGDGGGGGGSISAARSRSSRETNVARSASRSRSPGGRPGRGISIGSPRTSGASRGASRALSGSSRGKEAAVHDSDVDEEESNESIDSEENDPSYDADVIGSSQMPDAPRPTQSTQGTPKKPHARKHRDHTDVGVSGNVLPTEPGRPRRKKKPYTPNPTPRSG</sequence>
<feature type="compositionally biased region" description="Polar residues" evidence="1">
    <location>
        <begin position="195"/>
        <end position="212"/>
    </location>
</feature>
<feature type="region of interest" description="Disordered" evidence="1">
    <location>
        <begin position="1"/>
        <end position="34"/>
    </location>
</feature>
<evidence type="ECO:0000256" key="1">
    <source>
        <dbReference type="SAM" id="MobiDB-lite"/>
    </source>
</evidence>
<feature type="compositionally biased region" description="Acidic residues" evidence="1">
    <location>
        <begin position="9"/>
        <end position="20"/>
    </location>
</feature>
<keyword evidence="3" id="KW-1185">Reference proteome</keyword>
<feature type="region of interest" description="Disordered" evidence="1">
    <location>
        <begin position="90"/>
        <end position="257"/>
    </location>
</feature>
<dbReference type="EMBL" id="OZ075113">
    <property type="protein sequence ID" value="CAL5022301.1"/>
    <property type="molecule type" value="Genomic_DNA"/>
</dbReference>
<evidence type="ECO:0000313" key="3">
    <source>
        <dbReference type="Proteomes" id="UP001497457"/>
    </source>
</evidence>
<proteinExistence type="predicted"/>
<accession>A0ABC9CLS1</accession>